<dbReference type="EMBL" id="MLAK01000778">
    <property type="protein sequence ID" value="OHT04876.1"/>
    <property type="molecule type" value="Genomic_DNA"/>
</dbReference>
<dbReference type="AlphaFoldDB" id="A0A1J4K578"/>
<dbReference type="PANTHER" id="PTHR14593:SF5">
    <property type="entry name" value="WD REPEAT-CONTAINING PROTEIN 11"/>
    <property type="match status" value="1"/>
</dbReference>
<proteinExistence type="predicted"/>
<dbReference type="Proteomes" id="UP000179807">
    <property type="component" value="Unassembled WGS sequence"/>
</dbReference>
<dbReference type="VEuPathDB" id="TrichDB:TRFO_27551"/>
<organism evidence="1 2">
    <name type="scientific">Tritrichomonas foetus</name>
    <dbReference type="NCBI Taxonomy" id="1144522"/>
    <lineage>
        <taxon>Eukaryota</taxon>
        <taxon>Metamonada</taxon>
        <taxon>Parabasalia</taxon>
        <taxon>Tritrichomonadida</taxon>
        <taxon>Tritrichomonadidae</taxon>
        <taxon>Tritrichomonas</taxon>
    </lineage>
</organism>
<evidence type="ECO:0000313" key="1">
    <source>
        <dbReference type="EMBL" id="OHT04876.1"/>
    </source>
</evidence>
<dbReference type="PANTHER" id="PTHR14593">
    <property type="entry name" value="WD REPEAT-CONTAINING PROTEIN 11"/>
    <property type="match status" value="1"/>
</dbReference>
<gene>
    <name evidence="1" type="ORF">TRFO_27551</name>
</gene>
<protein>
    <submittedName>
        <fullName evidence="1">Uncharacterized protein</fullName>
    </submittedName>
</protein>
<reference evidence="1" key="1">
    <citation type="submission" date="2016-10" db="EMBL/GenBank/DDBJ databases">
        <authorList>
            <person name="Benchimol M."/>
            <person name="Almeida L.G."/>
            <person name="Vasconcelos A.T."/>
            <person name="Perreira-Neves A."/>
            <person name="Rosa I.A."/>
            <person name="Tasca T."/>
            <person name="Bogo M.R."/>
            <person name="de Souza W."/>
        </authorList>
    </citation>
    <scope>NUCLEOTIDE SEQUENCE [LARGE SCALE GENOMIC DNA]</scope>
    <source>
        <strain evidence="1">K</strain>
    </source>
</reference>
<dbReference type="Gene3D" id="2.130.10.10">
    <property type="entry name" value="YVTN repeat-like/Quinoprotein amine dehydrogenase"/>
    <property type="match status" value="1"/>
</dbReference>
<dbReference type="SUPFAM" id="SSF50978">
    <property type="entry name" value="WD40 repeat-like"/>
    <property type="match status" value="2"/>
</dbReference>
<evidence type="ECO:0000313" key="2">
    <source>
        <dbReference type="Proteomes" id="UP000179807"/>
    </source>
</evidence>
<dbReference type="RefSeq" id="XP_068358012.1">
    <property type="nucleotide sequence ID" value="XM_068505625.1"/>
</dbReference>
<comment type="caution">
    <text evidence="1">The sequence shown here is derived from an EMBL/GenBank/DDBJ whole genome shotgun (WGS) entry which is preliminary data.</text>
</comment>
<sequence length="979" mass="110696">MFDIKNMIPVLPSAFLPENINAIDWGSCGIACFATGSTINFFEVECGKINRLYSYDFRPSIITALKFHSFHRWMAFGDNLGNLLFWDVEKRGSMCSILPYANNSKCLDLCWQGNSVIALFSNNHLVQLSYNANNNTDVLRRIEINWDIQLKASYKNIQFDVHHTGYLLLSSSSPQFSVYQYNQGDPKPKSFYECVELSCPDNIQDIQWSKHFPGFIWVVLENEIVFFHIESKTLIPLIRQRASASSFSKIFQLHDTHTRFIVLHRNGLLSVFDSKPNTLKFSVTNEIQPKHSNSTAVKCVKNVMSDKELFIVYSELGPVLYDVERSRIVHACFNFPLTITSIDCNDEYYAFGTSTGIVQICKFGSFDLKEMKRFQVFEGAVDFVGISNKINKIYFKGSSAVGEIRLDTFEVVIYNSRVSSAKRCISTHSGAFIVQRESHILGIFINGKETPVLLPSDIVDIAVKESISGPLSGELGVLLKSKAILFIKYNDNDGAIFLPNKFSISAPVLPISLCLSTKQMVIAFDNGNLLIHDFSTKKSKNINVAASNISVMRFCQSKVFGICNNNTLFVNDSKGFRTCPSPVTSFVPVTPDIVFVIGKDRISRFLRVSDWRSLSSESKILQPDTLQQRRARHIQNHPLAHIHGSITNEELASFDTNKTENLIHCENESLIENAKKSHIEGQDPDKNVENLNSHIEKFDCFGKETPWFYPDMRNIWLILHDPHKVPLSLQYHSGAGETGNFERIMSMLYSAVQYVTPEFLNSKVSSALFANNFDEAVNILSQDTSQERDFLKSAALAGCIIACSEEDKIPDKMVIHLKATAISLLLQGNYNDGAMLFRMARLDHPAVDYLLEHEQLDLALKFIRGCVKNEKEKRELLIKIGVKYYQKGKIGQAILIFAACQQWHVVLGLIRTLTRKADLFFLKKYCVFKGVLKPMPPELEKVFPEIQPLIPLIAQIDIDFAEYATDVGVSSQVLRNLLS</sequence>
<dbReference type="GeneID" id="94840329"/>
<dbReference type="InterPro" id="IPR039694">
    <property type="entry name" value="WDR11"/>
</dbReference>
<accession>A0A1J4K578</accession>
<dbReference type="InterPro" id="IPR036322">
    <property type="entry name" value="WD40_repeat_dom_sf"/>
</dbReference>
<keyword evidence="2" id="KW-1185">Reference proteome</keyword>
<dbReference type="InterPro" id="IPR015943">
    <property type="entry name" value="WD40/YVTN_repeat-like_dom_sf"/>
</dbReference>
<dbReference type="GO" id="GO:0005737">
    <property type="term" value="C:cytoplasm"/>
    <property type="evidence" value="ECO:0007669"/>
    <property type="project" value="TreeGrafter"/>
</dbReference>
<name>A0A1J4K578_9EUKA</name>